<evidence type="ECO:0008006" key="4">
    <source>
        <dbReference type="Google" id="ProtNLM"/>
    </source>
</evidence>
<evidence type="ECO:0000256" key="1">
    <source>
        <dbReference type="SAM" id="MobiDB-lite"/>
    </source>
</evidence>
<organism evidence="2 3">
    <name type="scientific">Cryptosporangium minutisporangium</name>
    <dbReference type="NCBI Taxonomy" id="113569"/>
    <lineage>
        <taxon>Bacteria</taxon>
        <taxon>Bacillati</taxon>
        <taxon>Actinomycetota</taxon>
        <taxon>Actinomycetes</taxon>
        <taxon>Cryptosporangiales</taxon>
        <taxon>Cryptosporangiaceae</taxon>
        <taxon>Cryptosporangium</taxon>
    </lineage>
</organism>
<name>A0ABP6T7W1_9ACTN</name>
<accession>A0ABP6T7W1</accession>
<protein>
    <recommendedName>
        <fullName evidence="4">Nuclear transport factor 2 family protein</fullName>
    </recommendedName>
</protein>
<evidence type="ECO:0000313" key="3">
    <source>
        <dbReference type="Proteomes" id="UP001501676"/>
    </source>
</evidence>
<proteinExistence type="predicted"/>
<dbReference type="Proteomes" id="UP001501676">
    <property type="component" value="Unassembled WGS sequence"/>
</dbReference>
<dbReference type="PROSITE" id="PS51257">
    <property type="entry name" value="PROKAR_LIPOPROTEIN"/>
    <property type="match status" value="1"/>
</dbReference>
<evidence type="ECO:0000313" key="2">
    <source>
        <dbReference type="EMBL" id="GAA3394054.1"/>
    </source>
</evidence>
<dbReference type="EMBL" id="BAAAYN010000044">
    <property type="protein sequence ID" value="GAA3394054.1"/>
    <property type="molecule type" value="Genomic_DNA"/>
</dbReference>
<dbReference type="RefSeq" id="WP_345731788.1">
    <property type="nucleotide sequence ID" value="NZ_BAAAYN010000044.1"/>
</dbReference>
<reference evidence="3" key="1">
    <citation type="journal article" date="2019" name="Int. J. Syst. Evol. Microbiol.">
        <title>The Global Catalogue of Microorganisms (GCM) 10K type strain sequencing project: providing services to taxonomists for standard genome sequencing and annotation.</title>
        <authorList>
            <consortium name="The Broad Institute Genomics Platform"/>
            <consortium name="The Broad Institute Genome Sequencing Center for Infectious Disease"/>
            <person name="Wu L."/>
            <person name="Ma J."/>
        </authorList>
    </citation>
    <scope>NUCLEOTIDE SEQUENCE [LARGE SCALE GENOMIC DNA]</scope>
    <source>
        <strain evidence="3">JCM 9458</strain>
    </source>
</reference>
<feature type="compositionally biased region" description="Basic residues" evidence="1">
    <location>
        <begin position="114"/>
        <end position="125"/>
    </location>
</feature>
<feature type="compositionally biased region" description="Polar residues" evidence="1">
    <location>
        <begin position="130"/>
        <end position="141"/>
    </location>
</feature>
<sequence length="158" mass="16958">MTVRAGGFIAAAAVLATLVSGCSTSDDDQVRTALAEYLDEVGEQDYREACDLLEASTRQRQGRDCPAALSKRYADLSAAVRSDLDKIQIDRVTVKGSTATITDRNIEVVQTVRTTKKDKNGKKKTTTSTSRHTAPDLSSGNGFTLVKSGDNWLVSDGI</sequence>
<comment type="caution">
    <text evidence="2">The sequence shown here is derived from an EMBL/GenBank/DDBJ whole genome shotgun (WGS) entry which is preliminary data.</text>
</comment>
<keyword evidence="3" id="KW-1185">Reference proteome</keyword>
<feature type="region of interest" description="Disordered" evidence="1">
    <location>
        <begin position="114"/>
        <end position="141"/>
    </location>
</feature>
<gene>
    <name evidence="2" type="ORF">GCM10020369_61990</name>
</gene>